<dbReference type="InterPro" id="IPR046953">
    <property type="entry name" value="Spore_GerAC-like_C"/>
</dbReference>
<dbReference type="Pfam" id="PF25198">
    <property type="entry name" value="Spore_GerAC_N"/>
    <property type="match status" value="1"/>
</dbReference>
<dbReference type="InterPro" id="IPR008844">
    <property type="entry name" value="Spore_GerAC-like"/>
</dbReference>
<evidence type="ECO:0000256" key="7">
    <source>
        <dbReference type="ARBA" id="ARBA00023288"/>
    </source>
</evidence>
<comment type="subcellular location">
    <subcellularLocation>
        <location evidence="1">Membrane</location>
        <topology evidence="1">Lipid-anchor</topology>
    </subcellularLocation>
</comment>
<accession>A0ABQ6G8U7</accession>
<dbReference type="PANTHER" id="PTHR35789:SF1">
    <property type="entry name" value="SPORE GERMINATION PROTEIN B3"/>
    <property type="match status" value="1"/>
</dbReference>
<evidence type="ECO:0000256" key="8">
    <source>
        <dbReference type="SAM" id="SignalP"/>
    </source>
</evidence>
<sequence>MRSLKAASILFMALSLLTLPGCWSSNEIEDLAIYSGVAIDEGDLSEVERGLEEKGGSYSKQNKITATVQIVPLKAGTKDEVKGKTSPYTNISGAGDSLLEIFRQFSLRLNKPIIGHHLKIIVISSQLLKERNIKQVADFMLRDNDIRPNVKIFVSQGEAMQILTTKLPDEVPSFFINDIVKNQFRSSKIMDPVQMTNLDALMYSKQSFILQTIVQAKRQLAFSGAGIIKGETGKWIGHLTEEDVECINWLTNASSSGIIKANNEEGDSIAYEVKGMKTRIRVHTEQDGRLIFQVRVESKGRISEDWSVEGNPSLSSYQKEAEKLFEQKLSMMMDHLLASMQDRYKVDVAKFCEIVRIQKPQLWKKVKSNWDETFSESTVNLDIHVNVTDYGSTTK</sequence>
<dbReference type="RefSeq" id="WP_284237411.1">
    <property type="nucleotide sequence ID" value="NZ_BSSQ01000004.1"/>
</dbReference>
<dbReference type="InterPro" id="IPR038501">
    <property type="entry name" value="Spore_GerAC_C_sf"/>
</dbReference>
<reference evidence="11 12" key="1">
    <citation type="submission" date="2023-03" db="EMBL/GenBank/DDBJ databases">
        <title>Draft genome sequence of the bacteria which degrade cell wall of Tricholomamatutake.</title>
        <authorList>
            <person name="Konishi Y."/>
            <person name="Fukuta Y."/>
            <person name="Shirasaka N."/>
        </authorList>
    </citation>
    <scope>NUCLEOTIDE SEQUENCE [LARGE SCALE GENOMIC DNA]</scope>
    <source>
        <strain evidence="12">mu1</strain>
    </source>
</reference>
<feature type="signal peptide" evidence="8">
    <location>
        <begin position="1"/>
        <end position="24"/>
    </location>
</feature>
<evidence type="ECO:0000256" key="6">
    <source>
        <dbReference type="ARBA" id="ARBA00023139"/>
    </source>
</evidence>
<feature type="chain" id="PRO_5045119790" evidence="8">
    <location>
        <begin position="25"/>
        <end position="395"/>
    </location>
</feature>
<dbReference type="NCBIfam" id="TIGR02887">
    <property type="entry name" value="spore_ger_x_C"/>
    <property type="match status" value="1"/>
</dbReference>
<feature type="domain" description="Spore germination GerAC-like C-terminal" evidence="9">
    <location>
        <begin position="223"/>
        <end position="391"/>
    </location>
</feature>
<evidence type="ECO:0000313" key="11">
    <source>
        <dbReference type="EMBL" id="GLX66695.1"/>
    </source>
</evidence>
<dbReference type="PANTHER" id="PTHR35789">
    <property type="entry name" value="SPORE GERMINATION PROTEIN B3"/>
    <property type="match status" value="1"/>
</dbReference>
<evidence type="ECO:0000256" key="1">
    <source>
        <dbReference type="ARBA" id="ARBA00004635"/>
    </source>
</evidence>
<protein>
    <submittedName>
        <fullName evidence="11">Germination protein BC</fullName>
    </submittedName>
</protein>
<keyword evidence="3" id="KW-0309">Germination</keyword>
<dbReference type="EMBL" id="BSSQ01000004">
    <property type="protein sequence ID" value="GLX66695.1"/>
    <property type="molecule type" value="Genomic_DNA"/>
</dbReference>
<gene>
    <name evidence="11" type="ORF">MU1_10390</name>
</gene>
<keyword evidence="12" id="KW-1185">Reference proteome</keyword>
<proteinExistence type="inferred from homology"/>
<evidence type="ECO:0000256" key="4">
    <source>
        <dbReference type="ARBA" id="ARBA00022729"/>
    </source>
</evidence>
<evidence type="ECO:0000256" key="3">
    <source>
        <dbReference type="ARBA" id="ARBA00022544"/>
    </source>
</evidence>
<keyword evidence="4 8" id="KW-0732">Signal</keyword>
<dbReference type="Pfam" id="PF05504">
    <property type="entry name" value="Spore_GerAC"/>
    <property type="match status" value="1"/>
</dbReference>
<evidence type="ECO:0000259" key="10">
    <source>
        <dbReference type="Pfam" id="PF25198"/>
    </source>
</evidence>
<evidence type="ECO:0000313" key="12">
    <source>
        <dbReference type="Proteomes" id="UP001157114"/>
    </source>
</evidence>
<keyword evidence="5" id="KW-0472">Membrane</keyword>
<keyword evidence="7" id="KW-0449">Lipoprotein</keyword>
<organism evidence="11 12">
    <name type="scientific">Paenibacillus glycanilyticus</name>
    <dbReference type="NCBI Taxonomy" id="126569"/>
    <lineage>
        <taxon>Bacteria</taxon>
        <taxon>Bacillati</taxon>
        <taxon>Bacillota</taxon>
        <taxon>Bacilli</taxon>
        <taxon>Bacillales</taxon>
        <taxon>Paenibacillaceae</taxon>
        <taxon>Paenibacillus</taxon>
    </lineage>
</organism>
<dbReference type="Gene3D" id="3.30.300.210">
    <property type="entry name" value="Nutrient germinant receptor protein C, domain 3"/>
    <property type="match status" value="1"/>
</dbReference>
<evidence type="ECO:0000259" key="9">
    <source>
        <dbReference type="Pfam" id="PF05504"/>
    </source>
</evidence>
<evidence type="ECO:0000256" key="2">
    <source>
        <dbReference type="ARBA" id="ARBA00007886"/>
    </source>
</evidence>
<comment type="similarity">
    <text evidence="2">Belongs to the GerABKC lipoprotein family.</text>
</comment>
<name>A0ABQ6G8U7_9BACL</name>
<comment type="caution">
    <text evidence="11">The sequence shown here is derived from an EMBL/GenBank/DDBJ whole genome shotgun (WGS) entry which is preliminary data.</text>
</comment>
<evidence type="ECO:0000256" key="5">
    <source>
        <dbReference type="ARBA" id="ARBA00023136"/>
    </source>
</evidence>
<dbReference type="InterPro" id="IPR057336">
    <property type="entry name" value="GerAC_N"/>
</dbReference>
<keyword evidence="6" id="KW-0564">Palmitate</keyword>
<feature type="domain" description="Spore germination protein N-terminal" evidence="10">
    <location>
        <begin position="25"/>
        <end position="213"/>
    </location>
</feature>
<dbReference type="Proteomes" id="UP001157114">
    <property type="component" value="Unassembled WGS sequence"/>
</dbReference>